<keyword evidence="7 9" id="KW-1133">Transmembrane helix</keyword>
<dbReference type="AlphaFoldDB" id="A0A0G3VH68"/>
<dbReference type="GO" id="GO:0015979">
    <property type="term" value="P:photosynthesis"/>
    <property type="evidence" value="ECO:0007669"/>
    <property type="project" value="UniProtKB-UniRule"/>
</dbReference>
<comment type="subcellular location">
    <subcellularLocation>
        <location evidence="2">Membrane</location>
        <topology evidence="2">Multi-pass membrane protein</topology>
    </subcellularLocation>
    <subcellularLocation>
        <location evidence="9">Plastid</location>
        <location evidence="9">Chloroplast thylakoid membrane</location>
        <topology evidence="9">Multi-pass membrane protein</topology>
    </subcellularLocation>
</comment>
<keyword evidence="10" id="KW-0150">Chloroplast</keyword>
<evidence type="ECO:0000256" key="8">
    <source>
        <dbReference type="ARBA" id="ARBA00023136"/>
    </source>
</evidence>
<evidence type="ECO:0000256" key="4">
    <source>
        <dbReference type="ARBA" id="ARBA00015395"/>
    </source>
</evidence>
<dbReference type="InterPro" id="IPR003359">
    <property type="entry name" value="PSI_Ycf4_assembly"/>
</dbReference>
<name>A0A0G3VH68_EUGVI</name>
<evidence type="ECO:0000256" key="7">
    <source>
        <dbReference type="ARBA" id="ARBA00022989"/>
    </source>
</evidence>
<dbReference type="EMBL" id="KP686075">
    <property type="protein sequence ID" value="AKL78979.1"/>
    <property type="molecule type" value="Genomic_DNA"/>
</dbReference>
<keyword evidence="8 9" id="KW-0472">Membrane</keyword>
<comment type="similarity">
    <text evidence="3 9">Belongs to the Ycf4 family.</text>
</comment>
<geneLocation type="chloroplast" evidence="10"/>
<sequence>MIENLRKNDLIFRNESILKENIVETDKLIKYLFNITILLGASSFLIVGISTYIGHNIISFFNASEIIFFPQGLTMCFYGIAGIIIGVNQLKILILKVGEGYNEFNKEKGVMTIFRKGIQGKNSDISINYPLTDIEAIKIEINTGIFNNKQNIFVCIKGKNDLPIIQLEKPLKINELEEKAIEIASFLKVPVKGI</sequence>
<dbReference type="HAMAP" id="MF_00437">
    <property type="entry name" value="Ycf4"/>
    <property type="match status" value="1"/>
</dbReference>
<dbReference type="GO" id="GO:0009535">
    <property type="term" value="C:chloroplast thylakoid membrane"/>
    <property type="evidence" value="ECO:0007669"/>
    <property type="project" value="UniProtKB-SubCell"/>
</dbReference>
<comment type="function">
    <text evidence="1 9">Seems to be required for the assembly of the photosystem I complex.</text>
</comment>
<organism evidence="10">
    <name type="scientific">Euglena viridis</name>
    <name type="common">Cercaria viridis</name>
    <dbReference type="NCBI Taxonomy" id="3040"/>
    <lineage>
        <taxon>Eukaryota</taxon>
        <taxon>Discoba</taxon>
        <taxon>Euglenozoa</taxon>
        <taxon>Euglenida</taxon>
        <taxon>Spirocuta</taxon>
        <taxon>Euglenophyceae</taxon>
        <taxon>Euglenales</taxon>
        <taxon>Euglenaceae</taxon>
        <taxon>Euglena</taxon>
    </lineage>
</organism>
<feature type="transmembrane region" description="Helical" evidence="9">
    <location>
        <begin position="31"/>
        <end position="54"/>
    </location>
</feature>
<protein>
    <recommendedName>
        <fullName evidence="4 9">Photosystem I assembly protein Ycf4</fullName>
    </recommendedName>
</protein>
<feature type="transmembrane region" description="Helical" evidence="9">
    <location>
        <begin position="66"/>
        <end position="87"/>
    </location>
</feature>
<evidence type="ECO:0000256" key="1">
    <source>
        <dbReference type="ARBA" id="ARBA00002862"/>
    </source>
</evidence>
<evidence type="ECO:0000256" key="9">
    <source>
        <dbReference type="HAMAP-Rule" id="MF_00437"/>
    </source>
</evidence>
<reference evidence="10" key="1">
    <citation type="journal article" date="2015" name="J. Eukaryot. Microbiol.">
        <title>Chloroplast Genome Evolution in the Euglenaceae.</title>
        <authorList>
            <person name="Bennett M.S."/>
            <person name="Triemer R.E."/>
        </authorList>
    </citation>
    <scope>NUCLEOTIDE SEQUENCE</scope>
    <source>
        <strain evidence="10">SAG 1224-17d</strain>
    </source>
</reference>
<evidence type="ECO:0000256" key="2">
    <source>
        <dbReference type="ARBA" id="ARBA00004141"/>
    </source>
</evidence>
<keyword evidence="6 9" id="KW-0812">Transmembrane</keyword>
<dbReference type="GO" id="GO:0009522">
    <property type="term" value="C:photosystem I"/>
    <property type="evidence" value="ECO:0007669"/>
    <property type="project" value="InterPro"/>
</dbReference>
<accession>A0A0G3VH68</accession>
<evidence type="ECO:0000313" key="10">
    <source>
        <dbReference type="EMBL" id="AKL78979.1"/>
    </source>
</evidence>
<evidence type="ECO:0000256" key="3">
    <source>
        <dbReference type="ARBA" id="ARBA00008198"/>
    </source>
</evidence>
<keyword evidence="5 9" id="KW-0602">Photosynthesis</keyword>
<keyword evidence="10" id="KW-0934">Plastid</keyword>
<evidence type="ECO:0000256" key="5">
    <source>
        <dbReference type="ARBA" id="ARBA00022531"/>
    </source>
</evidence>
<keyword evidence="9" id="KW-0793">Thylakoid</keyword>
<dbReference type="Pfam" id="PF02392">
    <property type="entry name" value="Ycf4"/>
    <property type="match status" value="1"/>
</dbReference>
<gene>
    <name evidence="9 10" type="primary">ycf4</name>
</gene>
<proteinExistence type="inferred from homology"/>
<evidence type="ECO:0000256" key="6">
    <source>
        <dbReference type="ARBA" id="ARBA00022692"/>
    </source>
</evidence>